<name>A0A7S1V310_9STRA</name>
<evidence type="ECO:0000313" key="1">
    <source>
        <dbReference type="EMBL" id="CAD9284735.1"/>
    </source>
</evidence>
<gene>
    <name evidence="1" type="ORF">GOCE00092_LOCUS13647</name>
</gene>
<protein>
    <submittedName>
        <fullName evidence="1">Uncharacterized protein</fullName>
    </submittedName>
</protein>
<dbReference type="AlphaFoldDB" id="A0A7S1V310"/>
<sequence>MWLVAPKTSHRQPRVEHCIYPTDIERLVETKISTPISSGRGPQWHFKSQTATNLGVVVFGDTQDDWKEVGSITGGSIRTLVASDAVGVGVGQGSHGHDEARDCTKNNLGGEASKSGMPPETTVFRGYMGGQTSMLWSWALDKLTDEPHNEEVRDTFELPPSGHQSQSKGDATIKRVLAFNLGRGYNSESTWMELSLTSLTHAELSGLIEGEHFYVKLPSNFHELNATPVKLQEFLKDQSCQPFPVKLPQLYRNDEGRRPTVVVMFIQLIQICLLL</sequence>
<dbReference type="EMBL" id="HBGK01026375">
    <property type="protein sequence ID" value="CAD9284735.1"/>
    <property type="molecule type" value="Transcribed_RNA"/>
</dbReference>
<organism evidence="1">
    <name type="scientific">Grammatophora oceanica</name>
    <dbReference type="NCBI Taxonomy" id="210454"/>
    <lineage>
        <taxon>Eukaryota</taxon>
        <taxon>Sar</taxon>
        <taxon>Stramenopiles</taxon>
        <taxon>Ochrophyta</taxon>
        <taxon>Bacillariophyta</taxon>
        <taxon>Fragilariophyceae</taxon>
        <taxon>Fragilariophycidae</taxon>
        <taxon>Rhabdonematales</taxon>
        <taxon>Grammatophoraceae</taxon>
        <taxon>Grammatophora</taxon>
    </lineage>
</organism>
<accession>A0A7S1V310</accession>
<proteinExistence type="predicted"/>
<reference evidence="1" key="1">
    <citation type="submission" date="2021-01" db="EMBL/GenBank/DDBJ databases">
        <authorList>
            <person name="Corre E."/>
            <person name="Pelletier E."/>
            <person name="Niang G."/>
            <person name="Scheremetjew M."/>
            <person name="Finn R."/>
            <person name="Kale V."/>
            <person name="Holt S."/>
            <person name="Cochrane G."/>
            <person name="Meng A."/>
            <person name="Brown T."/>
            <person name="Cohen L."/>
        </authorList>
    </citation>
    <scope>NUCLEOTIDE SEQUENCE</scope>
    <source>
        <strain evidence="1">CCMP 410</strain>
    </source>
</reference>